<dbReference type="EMBL" id="JBHRVU010000007">
    <property type="protein sequence ID" value="MFC3444494.1"/>
    <property type="molecule type" value="Genomic_DNA"/>
</dbReference>
<dbReference type="InterPro" id="IPR036259">
    <property type="entry name" value="MFS_trans_sf"/>
</dbReference>
<dbReference type="RefSeq" id="WP_380799396.1">
    <property type="nucleotide sequence ID" value="NZ_JBHRVU010000007.1"/>
</dbReference>
<evidence type="ECO:0000256" key="1">
    <source>
        <dbReference type="SAM" id="Phobius"/>
    </source>
</evidence>
<dbReference type="Proteomes" id="UP001595681">
    <property type="component" value="Unassembled WGS sequence"/>
</dbReference>
<keyword evidence="3" id="KW-1185">Reference proteome</keyword>
<feature type="transmembrane region" description="Helical" evidence="1">
    <location>
        <begin position="52"/>
        <end position="73"/>
    </location>
</feature>
<accession>A0ABV7NLW5</accession>
<proteinExistence type="predicted"/>
<name>A0ABV7NLW5_9SPHN</name>
<keyword evidence="1" id="KW-1133">Transmembrane helix</keyword>
<comment type="caution">
    <text evidence="2">The sequence shown here is derived from an EMBL/GenBank/DDBJ whole genome shotgun (WGS) entry which is preliminary data.</text>
</comment>
<keyword evidence="1" id="KW-0472">Membrane</keyword>
<evidence type="ECO:0008006" key="4">
    <source>
        <dbReference type="Google" id="ProtNLM"/>
    </source>
</evidence>
<protein>
    <recommendedName>
        <fullName evidence="4">Major facilitator superfamily (MFS) profile domain-containing protein</fullName>
    </recommendedName>
</protein>
<dbReference type="SUPFAM" id="SSF103473">
    <property type="entry name" value="MFS general substrate transporter"/>
    <property type="match status" value="1"/>
</dbReference>
<evidence type="ECO:0000313" key="3">
    <source>
        <dbReference type="Proteomes" id="UP001595681"/>
    </source>
</evidence>
<reference evidence="3" key="1">
    <citation type="journal article" date="2019" name="Int. J. Syst. Evol. Microbiol.">
        <title>The Global Catalogue of Microorganisms (GCM) 10K type strain sequencing project: providing services to taxonomists for standard genome sequencing and annotation.</title>
        <authorList>
            <consortium name="The Broad Institute Genomics Platform"/>
            <consortium name="The Broad Institute Genome Sequencing Center for Infectious Disease"/>
            <person name="Wu L."/>
            <person name="Ma J."/>
        </authorList>
    </citation>
    <scope>NUCLEOTIDE SEQUENCE [LARGE SCALE GENOMIC DNA]</scope>
    <source>
        <strain evidence="3">CCM 7491</strain>
    </source>
</reference>
<evidence type="ECO:0000313" key="2">
    <source>
        <dbReference type="EMBL" id="MFC3444494.1"/>
    </source>
</evidence>
<keyword evidence="1" id="KW-0812">Transmembrane</keyword>
<organism evidence="2 3">
    <name type="scientific">Sphingobium rhizovicinum</name>
    <dbReference type="NCBI Taxonomy" id="432308"/>
    <lineage>
        <taxon>Bacteria</taxon>
        <taxon>Pseudomonadati</taxon>
        <taxon>Pseudomonadota</taxon>
        <taxon>Alphaproteobacteria</taxon>
        <taxon>Sphingomonadales</taxon>
        <taxon>Sphingomonadaceae</taxon>
        <taxon>Sphingobium</taxon>
    </lineage>
</organism>
<sequence length="92" mass="10140">MYARYRDPSDSSRINAAELEHIRAGGGLTATKQDAKIPFPGECPQLMGKRQILGASIGQFCGNSTLVFFLTWFPTYLATERGMDWLKSAPSP</sequence>
<gene>
    <name evidence="2" type="ORF">ACFOKF_25490</name>
</gene>